<sequence length="91" mass="10163">MDKSGDVSRGTRKPQQHSSANLIVGKFTFTLKIPRLVAGKENQCPSHPQVQLSYPLISKSTTKRFKIPRKISDDCNVVDRASVPRKLRSGE</sequence>
<evidence type="ECO:0000313" key="1">
    <source>
        <dbReference type="EMBL" id="KAK9005444.1"/>
    </source>
</evidence>
<dbReference type="PANTHER" id="PTHR34792">
    <property type="entry name" value="OS02G0121500 PROTEIN"/>
    <property type="match status" value="1"/>
</dbReference>
<comment type="caution">
    <text evidence="1">The sequence shown here is derived from an EMBL/GenBank/DDBJ whole genome shotgun (WGS) entry which is preliminary data.</text>
</comment>
<dbReference type="EMBL" id="JBBPBN010000030">
    <property type="protein sequence ID" value="KAK9005444.1"/>
    <property type="molecule type" value="Genomic_DNA"/>
</dbReference>
<name>A0ABR2QXL7_9ROSI</name>
<gene>
    <name evidence="1" type="ORF">V6N11_042878</name>
</gene>
<keyword evidence="2" id="KW-1185">Reference proteome</keyword>
<dbReference type="Proteomes" id="UP001396334">
    <property type="component" value="Unassembled WGS sequence"/>
</dbReference>
<organism evidence="1 2">
    <name type="scientific">Hibiscus sabdariffa</name>
    <name type="common">roselle</name>
    <dbReference type="NCBI Taxonomy" id="183260"/>
    <lineage>
        <taxon>Eukaryota</taxon>
        <taxon>Viridiplantae</taxon>
        <taxon>Streptophyta</taxon>
        <taxon>Embryophyta</taxon>
        <taxon>Tracheophyta</taxon>
        <taxon>Spermatophyta</taxon>
        <taxon>Magnoliopsida</taxon>
        <taxon>eudicotyledons</taxon>
        <taxon>Gunneridae</taxon>
        <taxon>Pentapetalae</taxon>
        <taxon>rosids</taxon>
        <taxon>malvids</taxon>
        <taxon>Malvales</taxon>
        <taxon>Malvaceae</taxon>
        <taxon>Malvoideae</taxon>
        <taxon>Hibiscus</taxon>
    </lineage>
</organism>
<evidence type="ECO:0000313" key="2">
    <source>
        <dbReference type="Proteomes" id="UP001396334"/>
    </source>
</evidence>
<dbReference type="PANTHER" id="PTHR34792:SF1">
    <property type="entry name" value="OS02G0121500 PROTEIN"/>
    <property type="match status" value="1"/>
</dbReference>
<reference evidence="1 2" key="1">
    <citation type="journal article" date="2024" name="G3 (Bethesda)">
        <title>Genome assembly of Hibiscus sabdariffa L. provides insights into metabolisms of medicinal natural products.</title>
        <authorList>
            <person name="Kim T."/>
        </authorList>
    </citation>
    <scope>NUCLEOTIDE SEQUENCE [LARGE SCALE GENOMIC DNA]</scope>
    <source>
        <strain evidence="1">TK-2024</strain>
        <tissue evidence="1">Old leaves</tissue>
    </source>
</reference>
<proteinExistence type="predicted"/>
<accession>A0ABR2QXL7</accession>
<protein>
    <submittedName>
        <fullName evidence="1">Uncharacterized protein</fullName>
    </submittedName>
</protein>
<dbReference type="InterPro" id="IPR040305">
    <property type="entry name" value="At1g75730-like"/>
</dbReference>